<feature type="signal peptide" evidence="3">
    <location>
        <begin position="1"/>
        <end position="26"/>
    </location>
</feature>
<dbReference type="InterPro" id="IPR050855">
    <property type="entry name" value="NDM-1-like"/>
</dbReference>
<dbReference type="EMBL" id="JAZHOG010000011">
    <property type="protein sequence ID" value="MEJ8569134.1"/>
    <property type="molecule type" value="Genomic_DNA"/>
</dbReference>
<evidence type="ECO:0000256" key="3">
    <source>
        <dbReference type="SAM" id="SignalP"/>
    </source>
</evidence>
<sequence>MWTETTRLVAPISLLLSVLACSTAGAHDAAPDREPLSLDQMADALGIDPEAPVKVQELGDGFYVLFGLGGNVLVSSGEDGVLIIDDQFPMIMPRLRAAMKERGDTRIDFVVNTHWHFDHADGNQILGAEGTWLVSQANSRRMLLEDQLINLGPMTFRQEAYPPHALPDITFDTTMQFHFNGERIDLLHVGPAHTTGDAAVYFHGHDTVHMGDVFNLAGYPFVDAGNGGTLDGMLAFSESVLETIGPKTIVVPGHGPVADRAALVDYVAMLRHVHAHLTAMIAAGGTLEEALEAGITARWDEEKGDPASFIERSWTSLTHRYLGPGSAARPGTASSQQPKH</sequence>
<dbReference type="InterPro" id="IPR001279">
    <property type="entry name" value="Metallo-B-lactamas"/>
</dbReference>
<dbReference type="SMART" id="SM00849">
    <property type="entry name" value="Lactamase_B"/>
    <property type="match status" value="1"/>
</dbReference>
<name>A0AAW9RJJ1_9GAMM</name>
<dbReference type="PANTHER" id="PTHR42951:SF4">
    <property type="entry name" value="ACYL-COENZYME A THIOESTERASE MBLAC2"/>
    <property type="match status" value="1"/>
</dbReference>
<dbReference type="Proteomes" id="UP001359886">
    <property type="component" value="Unassembled WGS sequence"/>
</dbReference>
<evidence type="ECO:0000313" key="5">
    <source>
        <dbReference type="EMBL" id="MEJ8569134.1"/>
    </source>
</evidence>
<evidence type="ECO:0000313" key="6">
    <source>
        <dbReference type="Proteomes" id="UP001359886"/>
    </source>
</evidence>
<feature type="chain" id="PRO_5043802059" evidence="3">
    <location>
        <begin position="27"/>
        <end position="340"/>
    </location>
</feature>
<dbReference type="RefSeq" id="WP_354696456.1">
    <property type="nucleotide sequence ID" value="NZ_JAZHOG010000011.1"/>
</dbReference>
<comment type="similarity">
    <text evidence="1">Belongs to the metallo-beta-lactamase superfamily. Class-B beta-lactamase family.</text>
</comment>
<feature type="region of interest" description="Disordered" evidence="2">
    <location>
        <begin position="321"/>
        <end position="340"/>
    </location>
</feature>
<evidence type="ECO:0000256" key="2">
    <source>
        <dbReference type="SAM" id="MobiDB-lite"/>
    </source>
</evidence>
<feature type="domain" description="Metallo-beta-lactamase" evidence="4">
    <location>
        <begin position="69"/>
        <end position="254"/>
    </location>
</feature>
<dbReference type="Gene3D" id="3.60.15.10">
    <property type="entry name" value="Ribonuclease Z/Hydroxyacylglutathione hydrolase-like"/>
    <property type="match status" value="1"/>
</dbReference>
<dbReference type="InterPro" id="IPR036866">
    <property type="entry name" value="RibonucZ/Hydroxyglut_hydro"/>
</dbReference>
<evidence type="ECO:0000256" key="1">
    <source>
        <dbReference type="ARBA" id="ARBA00005250"/>
    </source>
</evidence>
<dbReference type="AlphaFoldDB" id="A0AAW9RJJ1"/>
<reference evidence="5 6" key="1">
    <citation type="submission" date="2024-02" db="EMBL/GenBank/DDBJ databases">
        <title>A novel Wenzhouxiangellaceae bacterium, isolated from coastal sediments.</title>
        <authorList>
            <person name="Du Z.-J."/>
            <person name="Ye Y.-Q."/>
            <person name="Zhang X.-Y."/>
        </authorList>
    </citation>
    <scope>NUCLEOTIDE SEQUENCE [LARGE SCALE GENOMIC DNA]</scope>
    <source>
        <strain evidence="5 6">CH-27</strain>
    </source>
</reference>
<dbReference type="Pfam" id="PF00753">
    <property type="entry name" value="Lactamase_B"/>
    <property type="match status" value="1"/>
</dbReference>
<comment type="caution">
    <text evidence="5">The sequence shown here is derived from an EMBL/GenBank/DDBJ whole genome shotgun (WGS) entry which is preliminary data.</text>
</comment>
<organism evidence="5 6">
    <name type="scientific">Elongatibacter sediminis</name>
    <dbReference type="NCBI Taxonomy" id="3119006"/>
    <lineage>
        <taxon>Bacteria</taxon>
        <taxon>Pseudomonadati</taxon>
        <taxon>Pseudomonadota</taxon>
        <taxon>Gammaproteobacteria</taxon>
        <taxon>Chromatiales</taxon>
        <taxon>Wenzhouxiangellaceae</taxon>
        <taxon>Elongatibacter</taxon>
    </lineage>
</organism>
<keyword evidence="3" id="KW-0732">Signal</keyword>
<accession>A0AAW9RJJ1</accession>
<dbReference type="PANTHER" id="PTHR42951">
    <property type="entry name" value="METALLO-BETA-LACTAMASE DOMAIN-CONTAINING"/>
    <property type="match status" value="1"/>
</dbReference>
<evidence type="ECO:0000259" key="4">
    <source>
        <dbReference type="SMART" id="SM00849"/>
    </source>
</evidence>
<gene>
    <name evidence="5" type="ORF">V3330_16000</name>
</gene>
<dbReference type="CDD" id="cd16282">
    <property type="entry name" value="metallo-hydrolase-like_MBL-fold"/>
    <property type="match status" value="1"/>
</dbReference>
<dbReference type="PROSITE" id="PS51257">
    <property type="entry name" value="PROKAR_LIPOPROTEIN"/>
    <property type="match status" value="1"/>
</dbReference>
<protein>
    <submittedName>
        <fullName evidence="5">MBL fold metallo-hydrolase</fullName>
    </submittedName>
</protein>
<keyword evidence="6" id="KW-1185">Reference proteome</keyword>
<dbReference type="SUPFAM" id="SSF56281">
    <property type="entry name" value="Metallo-hydrolase/oxidoreductase"/>
    <property type="match status" value="1"/>
</dbReference>
<proteinExistence type="inferred from homology"/>
<dbReference type="GO" id="GO:0017001">
    <property type="term" value="P:antibiotic catabolic process"/>
    <property type="evidence" value="ECO:0007669"/>
    <property type="project" value="UniProtKB-ARBA"/>
</dbReference>